<dbReference type="STRING" id="84645.A0A498LPV1"/>
<comment type="caution">
    <text evidence="1">The sequence shown here is derived from an EMBL/GenBank/DDBJ whole genome shotgun (WGS) entry which is preliminary data.</text>
</comment>
<dbReference type="AlphaFoldDB" id="A0A498LPV1"/>
<dbReference type="EMBL" id="QBIY01013217">
    <property type="protein sequence ID" value="RXN10111.1"/>
    <property type="molecule type" value="Genomic_DNA"/>
</dbReference>
<name>A0A498LPV1_LABRO</name>
<accession>A0A498LPV1</accession>
<proteinExistence type="predicted"/>
<protein>
    <submittedName>
        <fullName evidence="1">RNA binding fox-1-like protein</fullName>
    </submittedName>
</protein>
<reference evidence="1 2" key="1">
    <citation type="submission" date="2018-03" db="EMBL/GenBank/DDBJ databases">
        <title>Draft genome sequence of Rohu Carp (Labeo rohita).</title>
        <authorList>
            <person name="Das P."/>
            <person name="Kushwaha B."/>
            <person name="Joshi C.G."/>
            <person name="Kumar D."/>
            <person name="Nagpure N.S."/>
            <person name="Sahoo L."/>
            <person name="Das S.P."/>
            <person name="Bit A."/>
            <person name="Patnaik S."/>
            <person name="Meher P.K."/>
            <person name="Jayasankar P."/>
            <person name="Koringa P.G."/>
            <person name="Patel N.V."/>
            <person name="Hinsu A.T."/>
            <person name="Kumar R."/>
            <person name="Pandey M."/>
            <person name="Agarwal S."/>
            <person name="Srivastava S."/>
            <person name="Singh M."/>
            <person name="Iquebal M.A."/>
            <person name="Jaiswal S."/>
            <person name="Angadi U.B."/>
            <person name="Kumar N."/>
            <person name="Raza M."/>
            <person name="Shah T.M."/>
            <person name="Rai A."/>
            <person name="Jena J.K."/>
        </authorList>
    </citation>
    <scope>NUCLEOTIDE SEQUENCE [LARGE SCALE GENOMIC DNA]</scope>
    <source>
        <strain evidence="1">DASCIFA01</strain>
        <tissue evidence="1">Testis</tissue>
    </source>
</reference>
<organism evidence="1 2">
    <name type="scientific">Labeo rohita</name>
    <name type="common">Indian major carp</name>
    <name type="synonym">Cyprinus rohita</name>
    <dbReference type="NCBI Taxonomy" id="84645"/>
    <lineage>
        <taxon>Eukaryota</taxon>
        <taxon>Metazoa</taxon>
        <taxon>Chordata</taxon>
        <taxon>Craniata</taxon>
        <taxon>Vertebrata</taxon>
        <taxon>Euteleostomi</taxon>
        <taxon>Actinopterygii</taxon>
        <taxon>Neopterygii</taxon>
        <taxon>Teleostei</taxon>
        <taxon>Ostariophysi</taxon>
        <taxon>Cypriniformes</taxon>
        <taxon>Cyprinidae</taxon>
        <taxon>Labeoninae</taxon>
        <taxon>Labeonini</taxon>
        <taxon>Labeo</taxon>
    </lineage>
</organism>
<gene>
    <name evidence="1" type="ORF">ROHU_030905</name>
</gene>
<keyword evidence="2" id="KW-1185">Reference proteome</keyword>
<dbReference type="Proteomes" id="UP000290572">
    <property type="component" value="Unassembled WGS sequence"/>
</dbReference>
<evidence type="ECO:0000313" key="1">
    <source>
        <dbReference type="EMBL" id="RXN10111.1"/>
    </source>
</evidence>
<sequence length="197" mass="21934">MRVGGEKKEKTNLLFRPSPITDVLAWHRQTGRWHIMPVEERYLLAEQAGRKRKTEGEGENKETKPGNGLCKTGSIALFGNVVYSGLLNDHFWHFGVPLVTRLAPKKQPKRAAPFSWHATCQAIPPALHRHTPTPDWLKAQPESCKPLSHRNPSLCSLTLTEKKIVGAVFNFPPLRRALFRSAGPGGDEYSAVAVQNG</sequence>
<evidence type="ECO:0000313" key="2">
    <source>
        <dbReference type="Proteomes" id="UP000290572"/>
    </source>
</evidence>